<evidence type="ECO:0000256" key="16">
    <source>
        <dbReference type="RuleBase" id="RU004460"/>
    </source>
</evidence>
<dbReference type="InterPro" id="IPR002421">
    <property type="entry name" value="5-3_exonuclease"/>
</dbReference>
<comment type="catalytic activity">
    <reaction evidence="14 16">
        <text>DNA(n) + a 2'-deoxyribonucleoside 5'-triphosphate = DNA(n+1) + diphosphate</text>
        <dbReference type="Rhea" id="RHEA:22508"/>
        <dbReference type="Rhea" id="RHEA-COMP:17339"/>
        <dbReference type="Rhea" id="RHEA-COMP:17340"/>
        <dbReference type="ChEBI" id="CHEBI:33019"/>
        <dbReference type="ChEBI" id="CHEBI:61560"/>
        <dbReference type="ChEBI" id="CHEBI:173112"/>
        <dbReference type="EC" id="2.7.7.7"/>
    </reaction>
</comment>
<dbReference type="FunFam" id="1.20.1060.10:FF:000001">
    <property type="entry name" value="DNA polymerase I"/>
    <property type="match status" value="1"/>
</dbReference>
<dbReference type="PRINTS" id="PR00868">
    <property type="entry name" value="DNAPOLI"/>
</dbReference>
<dbReference type="KEGG" id="anr:Ana3638_16040"/>
<keyword evidence="12 16" id="KW-0238">DNA-binding</keyword>
<keyword evidence="7" id="KW-0540">Nuclease</keyword>
<evidence type="ECO:0000256" key="6">
    <source>
        <dbReference type="ARBA" id="ARBA00022705"/>
    </source>
</evidence>
<dbReference type="Gene3D" id="3.30.70.370">
    <property type="match status" value="1"/>
</dbReference>
<dbReference type="PROSITE" id="PS00447">
    <property type="entry name" value="DNA_POLYMERASE_A"/>
    <property type="match status" value="1"/>
</dbReference>
<proteinExistence type="inferred from homology"/>
<evidence type="ECO:0000256" key="2">
    <source>
        <dbReference type="ARBA" id="ARBA00012417"/>
    </source>
</evidence>
<feature type="domain" description="5'-3' exonuclease" evidence="17">
    <location>
        <begin position="7"/>
        <end position="268"/>
    </location>
</feature>
<dbReference type="GO" id="GO:0006261">
    <property type="term" value="P:DNA-templated DNA replication"/>
    <property type="evidence" value="ECO:0007669"/>
    <property type="project" value="UniProtKB-UniRule"/>
</dbReference>
<dbReference type="SMART" id="SM00475">
    <property type="entry name" value="53EXOc"/>
    <property type="match status" value="1"/>
</dbReference>
<dbReference type="CDD" id="cd08637">
    <property type="entry name" value="DNA_pol_A_pol_I_C"/>
    <property type="match status" value="1"/>
</dbReference>
<dbReference type="Pfam" id="PF00476">
    <property type="entry name" value="DNA_pol_A"/>
    <property type="match status" value="1"/>
</dbReference>
<evidence type="ECO:0000256" key="8">
    <source>
        <dbReference type="ARBA" id="ARBA00022763"/>
    </source>
</evidence>
<feature type="domain" description="DNA-directed DNA polymerase family A palm" evidence="18">
    <location>
        <begin position="645"/>
        <end position="851"/>
    </location>
</feature>
<comment type="function">
    <text evidence="16">In addition to polymerase activity, this DNA polymerase exhibits 5'-3' exonuclease activity.</text>
</comment>
<keyword evidence="9 16" id="KW-0378">Hydrolase</keyword>
<dbReference type="SUPFAM" id="SSF53098">
    <property type="entry name" value="Ribonuclease H-like"/>
    <property type="match status" value="1"/>
</dbReference>
<evidence type="ECO:0000256" key="10">
    <source>
        <dbReference type="ARBA" id="ARBA00022839"/>
    </source>
</evidence>
<evidence type="ECO:0000256" key="5">
    <source>
        <dbReference type="ARBA" id="ARBA00022695"/>
    </source>
</evidence>
<dbReference type="InterPro" id="IPR020046">
    <property type="entry name" value="5-3_exonucl_a-hlix_arch_N"/>
</dbReference>
<dbReference type="EC" id="2.7.7.7" evidence="2 15"/>
<keyword evidence="11 16" id="KW-0239">DNA-directed DNA polymerase</keyword>
<sequence>MRRRKVKKIVLIDGHSILNRAFYAIPDLTNSEGIHTNAILGFLNIMFKILDEEKPEYLTVAFDVHQPTFRHEMFEQYKGTRKSMPEELREQVPLMKEVLKAMGITIMEKPGYEADDVLGTIAKTSEQKGYQVSLVSGDRDLLQLASENIKIRIPKTKKGGTEIENYNTQDVIETYGVTPKQFIDLKGLMGDTSDNIPGVPGIGEKTAGKIISTYDSIENAYEHLEEIGPAKAKEALRNNHDLAILSKTLATIKTDCDIEFHLEDALVGNLYNEGAYSFFKRLEFKSLLNRFQLEVTHYEGIEEYFKVLNDLEQAEMVFNKLLKSASGHMTAGLQFITAGDKILGLSLTYSDKDIYFIKVEGFITEEYLKDKVCNLLDTPISLATINLKPQLDYIRAAEKSNVFDEGIAAYLLNPLNSTYYYDDIARDYLKMTIPSMNDLFGKNDIANLSSENDKEFRNYCCYQSYVCYKAYEPLVDALKNTDMYQLFVTIEMPLVYTLYDMELRGIHINREELKKYGEKLAVGIADLETKIYHLVGEEFNINSPKQLGVILFEKLRLPFGKKTKTGYSTSADILDKLVQEHPVVSMILEYRQLTKLKSTYADGLATYIGNDERIHGKFHQTIAATGRISSTEPNLQNIPIRMELGREIRKVFIPEDGYIFLDADYSQIELRVLAHMSEDERLIAAYREAQDIHRITASQVFHTPLDEVTPLQRSNAKAVNFGIVYGISSFGLGQGLNISRKEAEDYINRYFETYPRVKQYLDDLVLNGKKNGYVTTLFGRRRPIPELSSSNFMQRSFGERVAMNSPIQGTAADIIKIAMIRVNERLKELKLRSRLILQIHDELLIEAHKEEIEEVSSILKEEMQKAANMSIPLEVEVKTGTNWYEAK</sequence>
<dbReference type="AlphaFoldDB" id="A0A6P1TPI1"/>
<evidence type="ECO:0000259" key="18">
    <source>
        <dbReference type="SMART" id="SM00482"/>
    </source>
</evidence>
<keyword evidence="13 16" id="KW-0234">DNA repair</keyword>
<evidence type="ECO:0000313" key="19">
    <source>
        <dbReference type="EMBL" id="QHQ62109.1"/>
    </source>
</evidence>
<evidence type="ECO:0000259" key="17">
    <source>
        <dbReference type="SMART" id="SM00475"/>
    </source>
</evidence>
<name>A0A6P1TPI1_9FIRM</name>
<dbReference type="GO" id="GO:0008409">
    <property type="term" value="F:5'-3' exonuclease activity"/>
    <property type="evidence" value="ECO:0007669"/>
    <property type="project" value="UniProtKB-UniRule"/>
</dbReference>
<dbReference type="GO" id="GO:0006302">
    <property type="term" value="P:double-strand break repair"/>
    <property type="evidence" value="ECO:0007669"/>
    <property type="project" value="TreeGrafter"/>
</dbReference>
<dbReference type="NCBIfam" id="TIGR00593">
    <property type="entry name" value="pola"/>
    <property type="match status" value="1"/>
</dbReference>
<dbReference type="InterPro" id="IPR018320">
    <property type="entry name" value="DNA_polymerase_1"/>
</dbReference>
<evidence type="ECO:0000256" key="4">
    <source>
        <dbReference type="ARBA" id="ARBA00022679"/>
    </source>
</evidence>
<dbReference type="InterPro" id="IPR001098">
    <property type="entry name" value="DNA-dir_DNA_pol_A_palm_dom"/>
</dbReference>
<dbReference type="Proteomes" id="UP000464314">
    <property type="component" value="Chromosome"/>
</dbReference>
<keyword evidence="5 16" id="KW-0548">Nucleotidyltransferase</keyword>
<dbReference type="InterPro" id="IPR020045">
    <property type="entry name" value="DNA_polI_H3TH"/>
</dbReference>
<evidence type="ECO:0000256" key="1">
    <source>
        <dbReference type="ARBA" id="ARBA00007705"/>
    </source>
</evidence>
<dbReference type="Gene3D" id="3.40.50.1010">
    <property type="entry name" value="5'-nuclease"/>
    <property type="match status" value="1"/>
</dbReference>
<dbReference type="PANTHER" id="PTHR10133">
    <property type="entry name" value="DNA POLYMERASE I"/>
    <property type="match status" value="1"/>
</dbReference>
<keyword evidence="4 16" id="KW-0808">Transferase</keyword>
<evidence type="ECO:0000256" key="3">
    <source>
        <dbReference type="ARBA" id="ARBA00020311"/>
    </source>
</evidence>
<evidence type="ECO:0000256" key="13">
    <source>
        <dbReference type="ARBA" id="ARBA00023204"/>
    </source>
</evidence>
<dbReference type="SUPFAM" id="SSF56672">
    <property type="entry name" value="DNA/RNA polymerases"/>
    <property type="match status" value="1"/>
</dbReference>
<dbReference type="FunFam" id="1.10.150.20:FF:000003">
    <property type="entry name" value="DNA polymerase I"/>
    <property type="match status" value="1"/>
</dbReference>
<comment type="subunit">
    <text evidence="16">Single-chain monomer with multiple functions.</text>
</comment>
<dbReference type="SUPFAM" id="SSF47807">
    <property type="entry name" value="5' to 3' exonuclease, C-terminal subdomain"/>
    <property type="match status" value="1"/>
</dbReference>
<keyword evidence="20" id="KW-1185">Reference proteome</keyword>
<dbReference type="InterPro" id="IPR019760">
    <property type="entry name" value="DNA-dir_DNA_pol_A_CS"/>
</dbReference>
<dbReference type="GO" id="GO:0003887">
    <property type="term" value="F:DNA-directed DNA polymerase activity"/>
    <property type="evidence" value="ECO:0007669"/>
    <property type="project" value="UniProtKB-UniRule"/>
</dbReference>
<dbReference type="FunFam" id="1.10.150.20:FF:000002">
    <property type="entry name" value="DNA polymerase I"/>
    <property type="match status" value="1"/>
</dbReference>
<dbReference type="InterPro" id="IPR012337">
    <property type="entry name" value="RNaseH-like_sf"/>
</dbReference>
<evidence type="ECO:0000256" key="11">
    <source>
        <dbReference type="ARBA" id="ARBA00022932"/>
    </source>
</evidence>
<dbReference type="SMART" id="SM00279">
    <property type="entry name" value="HhH2"/>
    <property type="match status" value="1"/>
</dbReference>
<evidence type="ECO:0000256" key="9">
    <source>
        <dbReference type="ARBA" id="ARBA00022801"/>
    </source>
</evidence>
<dbReference type="InterPro" id="IPR029060">
    <property type="entry name" value="PIN-like_dom_sf"/>
</dbReference>
<gene>
    <name evidence="16 19" type="primary">polA</name>
    <name evidence="19" type="ORF">Ana3638_16040</name>
</gene>
<dbReference type="SMART" id="SM00482">
    <property type="entry name" value="POLAc"/>
    <property type="match status" value="1"/>
</dbReference>
<protein>
    <recommendedName>
        <fullName evidence="3 15">DNA polymerase I</fullName>
        <ecNumber evidence="2 15">2.7.7.7</ecNumber>
    </recommendedName>
</protein>
<evidence type="ECO:0000256" key="12">
    <source>
        <dbReference type="ARBA" id="ARBA00023125"/>
    </source>
</evidence>
<accession>A0A6P1TPI1</accession>
<dbReference type="InterPro" id="IPR008918">
    <property type="entry name" value="HhH2"/>
</dbReference>
<organism evidence="19 20">
    <name type="scientific">Anaerocolumna sedimenticola</name>
    <dbReference type="NCBI Taxonomy" id="2696063"/>
    <lineage>
        <taxon>Bacteria</taxon>
        <taxon>Bacillati</taxon>
        <taxon>Bacillota</taxon>
        <taxon>Clostridia</taxon>
        <taxon>Lachnospirales</taxon>
        <taxon>Lachnospiraceae</taxon>
        <taxon>Anaerocolumna</taxon>
    </lineage>
</organism>
<keyword evidence="8 16" id="KW-0227">DNA damage</keyword>
<comment type="similarity">
    <text evidence="1 16">Belongs to the DNA polymerase type-A family.</text>
</comment>
<keyword evidence="10 16" id="KW-0269">Exonuclease</keyword>
<keyword evidence="6 16" id="KW-0235">DNA replication</keyword>
<dbReference type="InterPro" id="IPR043502">
    <property type="entry name" value="DNA/RNA_pol_sf"/>
</dbReference>
<dbReference type="InterPro" id="IPR002298">
    <property type="entry name" value="DNA_polymerase_A"/>
</dbReference>
<dbReference type="NCBIfam" id="NF004397">
    <property type="entry name" value="PRK05755.1"/>
    <property type="match status" value="1"/>
</dbReference>
<dbReference type="Gene3D" id="3.30.420.10">
    <property type="entry name" value="Ribonuclease H-like superfamily/Ribonuclease H"/>
    <property type="match status" value="1"/>
</dbReference>
<evidence type="ECO:0000256" key="14">
    <source>
        <dbReference type="ARBA" id="ARBA00049244"/>
    </source>
</evidence>
<dbReference type="Pfam" id="PF02739">
    <property type="entry name" value="5_3_exonuc_N"/>
    <property type="match status" value="1"/>
</dbReference>
<evidence type="ECO:0000256" key="15">
    <source>
        <dbReference type="NCBIfam" id="TIGR00593"/>
    </source>
</evidence>
<dbReference type="SUPFAM" id="SSF88723">
    <property type="entry name" value="PIN domain-like"/>
    <property type="match status" value="1"/>
</dbReference>
<dbReference type="EMBL" id="CP048000">
    <property type="protein sequence ID" value="QHQ62109.1"/>
    <property type="molecule type" value="Genomic_DNA"/>
</dbReference>
<reference evidence="19 20" key="1">
    <citation type="submission" date="2020-01" db="EMBL/GenBank/DDBJ databases">
        <title>Genome analysis of Anaerocolumna sp. CBA3638.</title>
        <authorList>
            <person name="Kim J."/>
            <person name="Roh S.W."/>
        </authorList>
    </citation>
    <scope>NUCLEOTIDE SEQUENCE [LARGE SCALE GENOMIC DNA]</scope>
    <source>
        <strain evidence="19 20">CBA3638</strain>
    </source>
</reference>
<dbReference type="CDD" id="cd09859">
    <property type="entry name" value="PIN_53EXO"/>
    <property type="match status" value="1"/>
</dbReference>
<evidence type="ECO:0000313" key="20">
    <source>
        <dbReference type="Proteomes" id="UP000464314"/>
    </source>
</evidence>
<dbReference type="Gene3D" id="1.10.150.20">
    <property type="entry name" value="5' to 3' exonuclease, C-terminal subdomain"/>
    <property type="match status" value="2"/>
</dbReference>
<dbReference type="Pfam" id="PF01367">
    <property type="entry name" value="5_3_exonuc"/>
    <property type="match status" value="1"/>
</dbReference>
<dbReference type="CDD" id="cd06140">
    <property type="entry name" value="DNA_polA_I_Bacillus_like_exo"/>
    <property type="match status" value="1"/>
</dbReference>
<dbReference type="FunFam" id="3.40.50.1010:FF:000001">
    <property type="entry name" value="DNA polymerase I"/>
    <property type="match status" value="1"/>
</dbReference>
<dbReference type="CDD" id="cd09898">
    <property type="entry name" value="H3TH_53EXO"/>
    <property type="match status" value="1"/>
</dbReference>
<dbReference type="InterPro" id="IPR036279">
    <property type="entry name" value="5-3_exonuclease_C_sf"/>
</dbReference>
<dbReference type="Gene3D" id="1.20.1060.10">
    <property type="entry name" value="Taq DNA Polymerase, Chain T, domain 4"/>
    <property type="match status" value="1"/>
</dbReference>
<dbReference type="PANTHER" id="PTHR10133:SF27">
    <property type="entry name" value="DNA POLYMERASE NU"/>
    <property type="match status" value="1"/>
</dbReference>
<dbReference type="InterPro" id="IPR036397">
    <property type="entry name" value="RNaseH_sf"/>
</dbReference>
<dbReference type="GO" id="GO:0003677">
    <property type="term" value="F:DNA binding"/>
    <property type="evidence" value="ECO:0007669"/>
    <property type="project" value="UniProtKB-UniRule"/>
</dbReference>
<dbReference type="RefSeq" id="WP_161838934.1">
    <property type="nucleotide sequence ID" value="NZ_CP048000.1"/>
</dbReference>
<evidence type="ECO:0000256" key="7">
    <source>
        <dbReference type="ARBA" id="ARBA00022722"/>
    </source>
</evidence>